<keyword evidence="2" id="KW-0812">Transmembrane</keyword>
<feature type="transmembrane region" description="Helical" evidence="2">
    <location>
        <begin position="343"/>
        <end position="369"/>
    </location>
</feature>
<organism evidence="3 4">
    <name type="scientific">Giardia duodenalis assemblage B</name>
    <dbReference type="NCBI Taxonomy" id="1394984"/>
    <lineage>
        <taxon>Eukaryota</taxon>
        <taxon>Metamonada</taxon>
        <taxon>Diplomonadida</taxon>
        <taxon>Hexamitidae</taxon>
        <taxon>Giardiinae</taxon>
        <taxon>Giardia</taxon>
    </lineage>
</organism>
<feature type="transmembrane region" description="Helical" evidence="2">
    <location>
        <begin position="193"/>
        <end position="215"/>
    </location>
</feature>
<dbReference type="OrthoDB" id="10253432at2759"/>
<proteinExistence type="predicted"/>
<evidence type="ECO:0000256" key="1">
    <source>
        <dbReference type="SAM" id="MobiDB-lite"/>
    </source>
</evidence>
<feature type="transmembrane region" description="Helical" evidence="2">
    <location>
        <begin position="375"/>
        <end position="395"/>
    </location>
</feature>
<gene>
    <name evidence="3" type="ORF">QR46_2613</name>
</gene>
<keyword evidence="2" id="KW-0472">Membrane</keyword>
<name>A0A132NTG1_GIAIN</name>
<feature type="transmembrane region" description="Helical" evidence="2">
    <location>
        <begin position="90"/>
        <end position="109"/>
    </location>
</feature>
<accession>A0A132NTG1</accession>
<evidence type="ECO:0000313" key="4">
    <source>
        <dbReference type="Proteomes" id="UP000070089"/>
    </source>
</evidence>
<comment type="caution">
    <text evidence="3">The sequence shown here is derived from an EMBL/GenBank/DDBJ whole genome shotgun (WGS) entry which is preliminary data.</text>
</comment>
<reference evidence="3 4" key="1">
    <citation type="journal article" date="2015" name="Mol. Biochem. Parasitol.">
        <title>Identification of polymorphic genes for use in assemblage B genotyping assays through comparative genomics of multiple assemblage B Giardia duodenalis isolates.</title>
        <authorList>
            <person name="Wielinga C."/>
            <person name="Thompson R.C."/>
            <person name="Monis P."/>
            <person name="Ryan U."/>
        </authorList>
    </citation>
    <scope>NUCLEOTIDE SEQUENCE [LARGE SCALE GENOMIC DNA]</scope>
    <source>
        <strain evidence="3 4">BAH15c1</strain>
    </source>
</reference>
<feature type="transmembrane region" description="Helical" evidence="2">
    <location>
        <begin position="303"/>
        <end position="322"/>
    </location>
</feature>
<dbReference type="Proteomes" id="UP000070089">
    <property type="component" value="Unassembled WGS sequence"/>
</dbReference>
<evidence type="ECO:0000313" key="3">
    <source>
        <dbReference type="EMBL" id="KWX13383.1"/>
    </source>
</evidence>
<dbReference type="EMBL" id="JXTI01000071">
    <property type="protein sequence ID" value="KWX13383.1"/>
    <property type="molecule type" value="Genomic_DNA"/>
</dbReference>
<feature type="transmembrane region" description="Helical" evidence="2">
    <location>
        <begin position="261"/>
        <end position="291"/>
    </location>
</feature>
<dbReference type="AlphaFoldDB" id="A0A132NTG1"/>
<feature type="region of interest" description="Disordered" evidence="1">
    <location>
        <begin position="1"/>
        <end position="21"/>
    </location>
</feature>
<feature type="transmembrane region" description="Helical" evidence="2">
    <location>
        <begin position="121"/>
        <end position="143"/>
    </location>
</feature>
<keyword evidence="2" id="KW-1133">Transmembrane helix</keyword>
<feature type="transmembrane region" description="Helical" evidence="2">
    <location>
        <begin position="163"/>
        <end position="181"/>
    </location>
</feature>
<feature type="transmembrane region" description="Helical" evidence="2">
    <location>
        <begin position="227"/>
        <end position="249"/>
    </location>
</feature>
<dbReference type="VEuPathDB" id="GiardiaDB:QR46_2613"/>
<evidence type="ECO:0000256" key="2">
    <source>
        <dbReference type="SAM" id="Phobius"/>
    </source>
</evidence>
<feature type="transmembrane region" description="Helical" evidence="2">
    <location>
        <begin position="54"/>
        <end position="78"/>
    </location>
</feature>
<sequence length="411" mass="46052">MTDDNAEHSASHSTEKDTREVHDGQALISPAGVDANREAKSDKRTTRCLRCENANFLATLLMIVFTPFFIVPMIYILMGLRSDLFMTYGTYLAMCLYEAWLFAEGILAHPVVVTQLEKRKVVGLGLFFIIFFTCLACAFFISFIEGGSMSLFVGQTDQKYTLLQWKCVSFFFLTALHRYIFRNDLVKRGMCPVRATACIYCASWLFWAFFAGQIANNVMVSGVNDSWGTWGAFIQSLINGCIFSGHAMWHMHSGDSHIDKVGMAIIVGIICVFIQMVLGYGIIVLFANIITGLYGTSVDQSDIMLGVFMFSLVGTLVLTQIAPLYKRLRSKYNSVVFCVFHNILYMVLSLVYYIFFCLTICPLAAILLAEDHLPIESIFPIIVFPVIAIIGMARISRRYSAPCCRSHPSAS</sequence>
<protein>
    <submittedName>
        <fullName evidence="3">Uncharacterized protein</fullName>
    </submittedName>
</protein>